<dbReference type="InterPro" id="IPR029068">
    <property type="entry name" value="Glyas_Bleomycin-R_OHBP_Dase"/>
</dbReference>
<dbReference type="Gene3D" id="3.10.180.10">
    <property type="entry name" value="2,3-Dihydroxybiphenyl 1,2-Dioxygenase, domain 1"/>
    <property type="match status" value="1"/>
</dbReference>
<feature type="domain" description="VOC" evidence="3">
    <location>
        <begin position="2"/>
        <end position="127"/>
    </location>
</feature>
<dbReference type="NCBIfam" id="TIGR03081">
    <property type="entry name" value="metmalonyl_epim"/>
    <property type="match status" value="1"/>
</dbReference>
<dbReference type="RefSeq" id="WP_137277255.1">
    <property type="nucleotide sequence ID" value="NZ_QKNX01000006.1"/>
</dbReference>
<dbReference type="EMBL" id="QKNX01000006">
    <property type="protein sequence ID" value="TKR24832.1"/>
    <property type="molecule type" value="Genomic_DNA"/>
</dbReference>
<dbReference type="Pfam" id="PF13669">
    <property type="entry name" value="Glyoxalase_4"/>
    <property type="match status" value="1"/>
</dbReference>
<evidence type="ECO:0000313" key="4">
    <source>
        <dbReference type="EMBL" id="TKR24832.1"/>
    </source>
</evidence>
<dbReference type="InterPro" id="IPR017515">
    <property type="entry name" value="MeMalonyl-CoA_epimerase"/>
</dbReference>
<organism evidence="4 5">
    <name type="scientific">Natronomonas salsuginis</name>
    <dbReference type="NCBI Taxonomy" id="2217661"/>
    <lineage>
        <taxon>Archaea</taxon>
        <taxon>Methanobacteriati</taxon>
        <taxon>Methanobacteriota</taxon>
        <taxon>Stenosarchaea group</taxon>
        <taxon>Halobacteria</taxon>
        <taxon>Halobacteriales</taxon>
        <taxon>Natronomonadaceae</taxon>
        <taxon>Natronomonas</taxon>
    </lineage>
</organism>
<dbReference type="Proteomes" id="UP000308037">
    <property type="component" value="Unassembled WGS sequence"/>
</dbReference>
<accession>A0A4U5J730</accession>
<dbReference type="SUPFAM" id="SSF54593">
    <property type="entry name" value="Glyoxalase/Bleomycin resistance protein/Dihydroxybiphenyl dioxygenase"/>
    <property type="match status" value="1"/>
</dbReference>
<proteinExistence type="inferred from homology"/>
<keyword evidence="4" id="KW-0413">Isomerase</keyword>
<gene>
    <name evidence="4" type="primary">mce</name>
    <name evidence="4" type="ORF">DM868_12900</name>
</gene>
<dbReference type="OrthoDB" id="6161at2157"/>
<evidence type="ECO:0000256" key="2">
    <source>
        <dbReference type="ARBA" id="ARBA00022723"/>
    </source>
</evidence>
<dbReference type="PANTHER" id="PTHR43048:SF3">
    <property type="entry name" value="METHYLMALONYL-COA EPIMERASE, MITOCHONDRIAL"/>
    <property type="match status" value="1"/>
</dbReference>
<comment type="caution">
    <text evidence="4">The sequence shown here is derived from an EMBL/GenBank/DDBJ whole genome shotgun (WGS) entry which is preliminary data.</text>
</comment>
<dbReference type="GO" id="GO:0046491">
    <property type="term" value="P:L-methylmalonyl-CoA metabolic process"/>
    <property type="evidence" value="ECO:0007669"/>
    <property type="project" value="TreeGrafter"/>
</dbReference>
<reference evidence="4 5" key="1">
    <citation type="submission" date="2019-04" db="EMBL/GenBank/DDBJ databases">
        <title>Natronomonas sp. F20-122 a newhaloarchaeon isolated from a saline saltern of Isla Bacuta, Huelva, Spain.</title>
        <authorList>
            <person name="Duran-Viseras A."/>
            <person name="Sanchez-Porro C."/>
            <person name="Ventosa A."/>
        </authorList>
    </citation>
    <scope>NUCLEOTIDE SEQUENCE [LARGE SCALE GENOMIC DNA]</scope>
    <source>
        <strain evidence="4 5">F20-122</strain>
    </source>
</reference>
<evidence type="ECO:0000313" key="5">
    <source>
        <dbReference type="Proteomes" id="UP000308037"/>
    </source>
</evidence>
<dbReference type="EC" id="5.1.99.1" evidence="4"/>
<dbReference type="InterPro" id="IPR051785">
    <property type="entry name" value="MMCE/EMCE_epimerase"/>
</dbReference>
<dbReference type="GO" id="GO:0004493">
    <property type="term" value="F:methylmalonyl-CoA epimerase activity"/>
    <property type="evidence" value="ECO:0007669"/>
    <property type="project" value="UniProtKB-EC"/>
</dbReference>
<keyword evidence="2" id="KW-0479">Metal-binding</keyword>
<dbReference type="CDD" id="cd07249">
    <property type="entry name" value="MMCE"/>
    <property type="match status" value="1"/>
</dbReference>
<dbReference type="GO" id="GO:0046872">
    <property type="term" value="F:metal ion binding"/>
    <property type="evidence" value="ECO:0007669"/>
    <property type="project" value="UniProtKB-KW"/>
</dbReference>
<dbReference type="PROSITE" id="PS51819">
    <property type="entry name" value="VOC"/>
    <property type="match status" value="1"/>
</dbReference>
<dbReference type="InterPro" id="IPR037523">
    <property type="entry name" value="VOC_core"/>
</dbReference>
<name>A0A4U5J730_9EURY</name>
<protein>
    <submittedName>
        <fullName evidence="4">Methylmalonyl-CoA epimerase</fullName>
        <ecNumber evidence="4">5.1.99.1</ecNumber>
    </submittedName>
</protein>
<dbReference type="AlphaFoldDB" id="A0A4U5J730"/>
<dbReference type="PANTHER" id="PTHR43048">
    <property type="entry name" value="METHYLMALONYL-COA EPIMERASE"/>
    <property type="match status" value="1"/>
</dbReference>
<sequence length="127" mass="14267">MRFDHAGVATDDAEGLAFLYEDLFGCEIAHEERFQELKVIFLELENGYFELLEPQDDGTIARYLKRHGSGLHHIALETDDIEAALETAADVDVELIDEEPRRGAWGHDVAFLHPGSTGGMLIEFVEH</sequence>
<evidence type="ECO:0000259" key="3">
    <source>
        <dbReference type="PROSITE" id="PS51819"/>
    </source>
</evidence>
<keyword evidence="5" id="KW-1185">Reference proteome</keyword>
<comment type="similarity">
    <text evidence="1">Belongs to the methylmalonyl-CoA epimerase family.</text>
</comment>
<evidence type="ECO:0000256" key="1">
    <source>
        <dbReference type="ARBA" id="ARBA00009308"/>
    </source>
</evidence>